<dbReference type="Proteomes" id="UP001299970">
    <property type="component" value="Unassembled WGS sequence"/>
</dbReference>
<dbReference type="EMBL" id="JAKXMK010000019">
    <property type="protein sequence ID" value="MCH6168338.1"/>
    <property type="molecule type" value="Genomic_DNA"/>
</dbReference>
<comment type="caution">
    <text evidence="2">The sequence shown here is derived from an EMBL/GenBank/DDBJ whole genome shotgun (WGS) entry which is preliminary data.</text>
</comment>
<protein>
    <submittedName>
        <fullName evidence="2">TIGR03086 family metal-binding protein</fullName>
    </submittedName>
</protein>
<feature type="domain" description="Mycothiol-dependent maleylpyruvate isomerase metal-binding" evidence="1">
    <location>
        <begin position="8"/>
        <end position="133"/>
    </location>
</feature>
<dbReference type="InterPro" id="IPR024344">
    <property type="entry name" value="MDMPI_metal-binding"/>
</dbReference>
<dbReference type="NCBIfam" id="TIGR03086">
    <property type="entry name" value="TIGR03086 family metal-binding protein"/>
    <property type="match status" value="1"/>
</dbReference>
<dbReference type="InterPro" id="IPR017520">
    <property type="entry name" value="CHP03086"/>
</dbReference>
<dbReference type="Gene3D" id="1.20.120.450">
    <property type="entry name" value="dinb family like domain"/>
    <property type="match status" value="1"/>
</dbReference>
<name>A0ABS9TIU1_9PSEU</name>
<dbReference type="SUPFAM" id="SSF109854">
    <property type="entry name" value="DinB/YfiT-like putative metalloenzymes"/>
    <property type="match status" value="1"/>
</dbReference>
<dbReference type="Pfam" id="PF11716">
    <property type="entry name" value="MDMPI_N"/>
    <property type="match status" value="1"/>
</dbReference>
<keyword evidence="3" id="KW-1185">Reference proteome</keyword>
<accession>A0ABS9TIU1</accession>
<dbReference type="RefSeq" id="WP_241038983.1">
    <property type="nucleotide sequence ID" value="NZ_BAAAJF010000004.1"/>
</dbReference>
<dbReference type="InterPro" id="IPR017517">
    <property type="entry name" value="Maleyloyr_isom"/>
</dbReference>
<dbReference type="NCBIfam" id="TIGR03083">
    <property type="entry name" value="maleylpyruvate isomerase family mycothiol-dependent enzyme"/>
    <property type="match status" value="1"/>
</dbReference>
<organism evidence="2 3">
    <name type="scientific">Pseudonocardia alaniniphila</name>
    <dbReference type="NCBI Taxonomy" id="75291"/>
    <lineage>
        <taxon>Bacteria</taxon>
        <taxon>Bacillati</taxon>
        <taxon>Actinomycetota</taxon>
        <taxon>Actinomycetes</taxon>
        <taxon>Pseudonocardiales</taxon>
        <taxon>Pseudonocardiaceae</taxon>
        <taxon>Pseudonocardia</taxon>
    </lineage>
</organism>
<evidence type="ECO:0000313" key="3">
    <source>
        <dbReference type="Proteomes" id="UP001299970"/>
    </source>
</evidence>
<reference evidence="2 3" key="1">
    <citation type="submission" date="2022-03" db="EMBL/GenBank/DDBJ databases">
        <title>Pseudonocardia alaer sp. nov., a novel actinomycete isolated from reed forest soil.</title>
        <authorList>
            <person name="Wang L."/>
        </authorList>
    </citation>
    <scope>NUCLEOTIDE SEQUENCE [LARGE SCALE GENOMIC DNA]</scope>
    <source>
        <strain evidence="2 3">Y-16303</strain>
    </source>
</reference>
<evidence type="ECO:0000259" key="1">
    <source>
        <dbReference type="Pfam" id="PF11716"/>
    </source>
</evidence>
<dbReference type="InterPro" id="IPR034660">
    <property type="entry name" value="DinB/YfiT-like"/>
</dbReference>
<gene>
    <name evidence="2" type="ORF">MMF94_21825</name>
</gene>
<evidence type="ECO:0000313" key="2">
    <source>
        <dbReference type="EMBL" id="MCH6168338.1"/>
    </source>
</evidence>
<sequence>MDTIVLHRRAVAAVAPVLTRVRPVDLGLPTPCTGWDLCALLEHMTGQDHGFSAAVRAGNETDVDIDAFAPRSLGDDPAAAATASSAAAGAAFAEAATDPARTVWLAEFRNRLPLEQVAGFHLIDTLVHGWDAAVTLGLAVDYDDDLVAAGLTVAEQVPTGAFREQPESPFGPALAMTGSDPWERTLTLLGRDPHWTPTRPTATPTR</sequence>
<proteinExistence type="predicted"/>